<evidence type="ECO:0000313" key="2">
    <source>
        <dbReference type="Proteomes" id="UP000007842"/>
    </source>
</evidence>
<dbReference type="KEGG" id="scy:SCATT_06320"/>
<name>F8JT58_STREN</name>
<dbReference type="Proteomes" id="UP000007842">
    <property type="component" value="Chromosome"/>
</dbReference>
<sequence length="278" mass="30679">MNGKSSGAADGTTGPAARIAIITPEMATEYLRHNTHNRKTKPKHYRQMVRDIANGSWDLNGETIKIAVDGTILDGQHRLTACVEAGRPFTTFIITGLPQEVQRSMDVGARRSMADVLGIEGEKHTSYLAPILRLVWMWDAGDRKFNGNTTPTVTEMNALLARQPQLRRSAEVAATTYRSFRALSPSAVGTAHALCSRTSAGDATWFFARLADGAELPVGHPVYALRRRAQSDRDVNRVVTTATQVAYVIRAWNHLREDPTRDVALIRHSANRDIPEPL</sequence>
<dbReference type="RefSeq" id="WP_014141400.1">
    <property type="nucleotide sequence ID" value="NC_016111.1"/>
</dbReference>
<dbReference type="eggNOG" id="ENOG5032YZS">
    <property type="taxonomic scope" value="Bacteria"/>
</dbReference>
<organism evidence="1 2">
    <name type="scientific">Streptantibioticus cattleyicolor (strain ATCC 35852 / DSM 46488 / JCM 4925 / NBRC 14057 / NRRL 8057)</name>
    <name type="common">Streptomyces cattleya</name>
    <dbReference type="NCBI Taxonomy" id="1003195"/>
    <lineage>
        <taxon>Bacteria</taxon>
        <taxon>Bacillati</taxon>
        <taxon>Actinomycetota</taxon>
        <taxon>Actinomycetes</taxon>
        <taxon>Kitasatosporales</taxon>
        <taxon>Streptomycetaceae</taxon>
        <taxon>Streptantibioticus</taxon>
    </lineage>
</organism>
<gene>
    <name evidence="1" type="ordered locus">SCATT_06320</name>
</gene>
<dbReference type="STRING" id="1003195.SCATT_06320"/>
<dbReference type="HOGENOM" id="CLU_075805_0_0_11"/>
<reference evidence="2" key="1">
    <citation type="submission" date="2011-12" db="EMBL/GenBank/DDBJ databases">
        <title>Complete genome sequence of Streptomyces cattleya strain DSM 46488.</title>
        <authorList>
            <person name="Ou H.-Y."/>
            <person name="Li P."/>
            <person name="Zhao C."/>
            <person name="O'Hagan D."/>
            <person name="Deng Z."/>
        </authorList>
    </citation>
    <scope>NUCLEOTIDE SEQUENCE [LARGE SCALE GENOMIC DNA]</scope>
    <source>
        <strain evidence="2">ATCC 35852 / DSM 46488 / JCM 4925 / NBRC 14057 / NRRL 8057</strain>
    </source>
</reference>
<accession>G8WTC0</accession>
<evidence type="ECO:0008006" key="3">
    <source>
        <dbReference type="Google" id="ProtNLM"/>
    </source>
</evidence>
<proteinExistence type="predicted"/>
<protein>
    <recommendedName>
        <fullName evidence="3">ParB/Sulfiredoxin domain-containing protein</fullName>
    </recommendedName>
</protein>
<dbReference type="PATRIC" id="fig|1003195.11.peg.2236"/>
<dbReference type="AlphaFoldDB" id="F8JT58"/>
<dbReference type="EMBL" id="CP003219">
    <property type="protein sequence ID" value="AEW93003.1"/>
    <property type="molecule type" value="Genomic_DNA"/>
</dbReference>
<evidence type="ECO:0000313" key="1">
    <source>
        <dbReference type="EMBL" id="AEW93003.1"/>
    </source>
</evidence>
<keyword evidence="2" id="KW-1185">Reference proteome</keyword>
<dbReference type="OrthoDB" id="950695at2"/>
<accession>F8JT58</accession>
<dbReference type="KEGG" id="sct:SCAT_0624"/>